<dbReference type="EMBL" id="MN536026">
    <property type="protein sequence ID" value="QIG56895.1"/>
    <property type="molecule type" value="Genomic_DNA"/>
</dbReference>
<evidence type="ECO:0000313" key="2">
    <source>
        <dbReference type="Proteomes" id="UP000502584"/>
    </source>
</evidence>
<organism evidence="1 2">
    <name type="scientific">Pseudomonas phage vB_Pae-SS2019XI</name>
    <dbReference type="NCBI Taxonomy" id="2660688"/>
    <lineage>
        <taxon>Viruses</taxon>
        <taxon>Duplodnaviria</taxon>
        <taxon>Heunggongvirae</taxon>
        <taxon>Uroviricota</taxon>
        <taxon>Caudoviricetes</taxon>
        <taxon>Casjensviridae</taxon>
        <taxon>Maxdohrnvirus</taxon>
        <taxon>Maxdohrnvirus SS2019XI</taxon>
    </lineage>
</organism>
<dbReference type="Proteomes" id="UP000502584">
    <property type="component" value="Segment"/>
</dbReference>
<gene>
    <name evidence="1" type="ORF">vBPaeSS2019XI_017</name>
</gene>
<accession>A0A6G6XGC7</accession>
<proteinExistence type="predicted"/>
<protein>
    <submittedName>
        <fullName evidence="1">Structural potein</fullName>
    </submittedName>
</protein>
<name>A0A6G6XGC7_9CAUD</name>
<sequence>MAYQTGVASGLADLISALQTFCAANGFTVGPSWTFSSGSGTTLTNWQVRSLVKNGVYFTMHYGVSGGSAYSRDVLLMNTSTAVSSSGDPNTQVGACPANCRTDMLGGPYVGYHFFSDGYGVNVAVEVVTNVFVHFNFGELQKNGAWTGSQYVMGTALYTRSGSGPYDLFNSYNFIPFFNGNIGDAFSDYGSLGGHIRTPIGDPTAYCRRAYTSTTSFWTPLADNHGRQLVDCSPNSQNGRSVIVPANALVASSGQSGPFYQLGYVANAGVINITNLNPKEVVNTDWMVFPIQQKNGPSTNYINSQNYGLAYRK</sequence>
<keyword evidence="2" id="KW-1185">Reference proteome</keyword>
<evidence type="ECO:0000313" key="1">
    <source>
        <dbReference type="EMBL" id="QIG56895.1"/>
    </source>
</evidence>
<reference evidence="1 2" key="1">
    <citation type="submission" date="2019-10" db="EMBL/GenBank/DDBJ databases">
        <title>Genome of the temperate Pseudomonas aerugionosa phage vB_Pae-SS2019XI.</title>
        <authorList>
            <person name="Hammerl J.A."/>
            <person name="Jaeckel C."/>
            <person name="Schnehle S."/>
            <person name="Schmoger S."/>
        </authorList>
    </citation>
    <scope>NUCLEOTIDE SEQUENCE [LARGE SCALE GENOMIC DNA]</scope>
</reference>